<sequence>MDFYWSPSDSIDIGTFLQKHKPSLFTTDETPWIWVRGVDGAKEDPERDDKHADALLRAKKILGWLEKRLMEIDHDDGIPLRAKKGTMSKKQVRDEAHDTAKSDLKVISIDSGWTAGKWMLFPRHADVDRTWGVIATSVANGPLRDAGVKLAKVAPSRSGDEQNSTHVICVYVDDVYHLGSVRKILEALLRHGIEPSAVKSDLYTLAGIDSNHSTKLRSSIWRPNEVMNGGAAEVKKLVESSRTTTKVGPDGFIDSDSEDGKIETKGKKRVHEGKGEEARGQSPHAAPVKKVKKDKSAAVKYVENDIFGGGSDTE</sequence>
<dbReference type="EMBL" id="NBSH01000004">
    <property type="protein sequence ID" value="ORX38481.1"/>
    <property type="molecule type" value="Genomic_DNA"/>
</dbReference>
<dbReference type="GeneID" id="33557161"/>
<dbReference type="RefSeq" id="XP_021872403.1">
    <property type="nucleotide sequence ID" value="XM_022015352.1"/>
</dbReference>
<dbReference type="PANTHER" id="PTHR31977">
    <property type="entry name" value="UPF0696 PROTEIN C11ORF68"/>
    <property type="match status" value="1"/>
</dbReference>
<dbReference type="SUPFAM" id="SSF55418">
    <property type="entry name" value="eIF4e-like"/>
    <property type="match status" value="1"/>
</dbReference>
<organism evidence="3 4">
    <name type="scientific">Kockovaella imperatae</name>
    <dbReference type="NCBI Taxonomy" id="4999"/>
    <lineage>
        <taxon>Eukaryota</taxon>
        <taxon>Fungi</taxon>
        <taxon>Dikarya</taxon>
        <taxon>Basidiomycota</taxon>
        <taxon>Agaricomycotina</taxon>
        <taxon>Tremellomycetes</taxon>
        <taxon>Tremellales</taxon>
        <taxon>Cuniculitremaceae</taxon>
        <taxon>Kockovaella</taxon>
    </lineage>
</organism>
<keyword evidence="4" id="KW-1185">Reference proteome</keyword>
<dbReference type="STRING" id="4999.A0A1Y1UKA7"/>
<dbReference type="OrthoDB" id="10067381at2759"/>
<dbReference type="InterPro" id="IPR015034">
    <property type="entry name" value="Bles03"/>
</dbReference>
<dbReference type="AlphaFoldDB" id="A0A1Y1UKA7"/>
<evidence type="ECO:0000313" key="3">
    <source>
        <dbReference type="EMBL" id="ORX38481.1"/>
    </source>
</evidence>
<feature type="region of interest" description="Disordered" evidence="2">
    <location>
        <begin position="240"/>
        <end position="294"/>
    </location>
</feature>
<accession>A0A1Y1UKA7</accession>
<protein>
    <submittedName>
        <fullName evidence="3">Uncharacterized protein</fullName>
    </submittedName>
</protein>
<evidence type="ECO:0000256" key="1">
    <source>
        <dbReference type="ARBA" id="ARBA00010568"/>
    </source>
</evidence>
<comment type="caution">
    <text evidence="3">The sequence shown here is derived from an EMBL/GenBank/DDBJ whole genome shotgun (WGS) entry which is preliminary data.</text>
</comment>
<proteinExistence type="inferred from homology"/>
<dbReference type="Gene3D" id="3.30.760.10">
    <property type="entry name" value="RNA Cap, Translation Initiation Factor Eif4e"/>
    <property type="match status" value="1"/>
</dbReference>
<reference evidence="3 4" key="1">
    <citation type="submission" date="2017-03" db="EMBL/GenBank/DDBJ databases">
        <title>Widespread Adenine N6-methylation of Active Genes in Fungi.</title>
        <authorList>
            <consortium name="DOE Joint Genome Institute"/>
            <person name="Mondo S.J."/>
            <person name="Dannebaum R.O."/>
            <person name="Kuo R.C."/>
            <person name="Louie K.B."/>
            <person name="Bewick A.J."/>
            <person name="Labutti K."/>
            <person name="Haridas S."/>
            <person name="Kuo A."/>
            <person name="Salamov A."/>
            <person name="Ahrendt S.R."/>
            <person name="Lau R."/>
            <person name="Bowen B.P."/>
            <person name="Lipzen A."/>
            <person name="Sullivan W."/>
            <person name="Andreopoulos W.B."/>
            <person name="Clum A."/>
            <person name="Lindquist E."/>
            <person name="Daum C."/>
            <person name="Northen T.R."/>
            <person name="Ramamoorthy G."/>
            <person name="Schmitz R.J."/>
            <person name="Gryganskyi A."/>
            <person name="Culley D."/>
            <person name="Magnuson J."/>
            <person name="James T.Y."/>
            <person name="O'Malley M.A."/>
            <person name="Stajich J.E."/>
            <person name="Spatafora J.W."/>
            <person name="Visel A."/>
            <person name="Grigoriev I.V."/>
        </authorList>
    </citation>
    <scope>NUCLEOTIDE SEQUENCE [LARGE SCALE GENOMIC DNA]</scope>
    <source>
        <strain evidence="3 4">NRRL Y-17943</strain>
    </source>
</reference>
<dbReference type="Proteomes" id="UP000193218">
    <property type="component" value="Unassembled WGS sequence"/>
</dbReference>
<dbReference type="Pfam" id="PF08939">
    <property type="entry name" value="Bles03"/>
    <property type="match status" value="1"/>
</dbReference>
<comment type="similarity">
    <text evidence="1">Belongs to the UPF0696 family.</text>
</comment>
<evidence type="ECO:0000313" key="4">
    <source>
        <dbReference type="Proteomes" id="UP000193218"/>
    </source>
</evidence>
<evidence type="ECO:0000256" key="2">
    <source>
        <dbReference type="SAM" id="MobiDB-lite"/>
    </source>
</evidence>
<dbReference type="PANTHER" id="PTHR31977:SF1">
    <property type="entry name" value="UPF0696 PROTEIN C11ORF68"/>
    <property type="match status" value="1"/>
</dbReference>
<dbReference type="InParanoid" id="A0A1Y1UKA7"/>
<dbReference type="InterPro" id="IPR023398">
    <property type="entry name" value="TIF_eIF4e-like"/>
</dbReference>
<name>A0A1Y1UKA7_9TREE</name>
<gene>
    <name evidence="3" type="ORF">BD324DRAFT_621014</name>
</gene>